<feature type="transmembrane region" description="Helical" evidence="1">
    <location>
        <begin position="7"/>
        <end position="28"/>
    </location>
</feature>
<sequence>MFSRRIITLVIYLIIVAIIFMTQPYIMFDDDSNMKKFGYKIDDETTTIPVILVLPLLALILYLTVLMIELIYI</sequence>
<proteinExistence type="predicted"/>
<feature type="transmembrane region" description="Helical" evidence="1">
    <location>
        <begin position="48"/>
        <end position="72"/>
    </location>
</feature>
<accession>A0A7S9XHM0</accession>
<reference evidence="2" key="1">
    <citation type="submission" date="2020-08" db="EMBL/GenBank/DDBJ databases">
        <title>Bridging the membrane lipid divide: bacteria of the FCB group superphylum have the potential to synthesize archaeal ether lipids.</title>
        <authorList>
            <person name="Villanueva L."/>
            <person name="von Meijenfeldt F.A.B."/>
            <person name="Westbye A.B."/>
            <person name="Yadav S."/>
            <person name="Hopmans E.C."/>
            <person name="Dutilh B.E."/>
            <person name="Sinninghe Damste J.S."/>
        </authorList>
    </citation>
    <scope>NUCLEOTIDE SEQUENCE</scope>
    <source>
        <strain evidence="2">NIOZ-UU159</strain>
    </source>
</reference>
<gene>
    <name evidence="2" type="ORF">NIOZUU159_00275</name>
</gene>
<evidence type="ECO:0000256" key="1">
    <source>
        <dbReference type="SAM" id="Phobius"/>
    </source>
</evidence>
<evidence type="ECO:0000313" key="2">
    <source>
        <dbReference type="EMBL" id="QPI16780.1"/>
    </source>
</evidence>
<keyword evidence="1" id="KW-0812">Transmembrane</keyword>
<name>A0A7S9XHM0_9VIRU</name>
<organism evidence="2">
    <name type="scientific">Virus NIOZ-UU159</name>
    <dbReference type="NCBI Taxonomy" id="2763270"/>
    <lineage>
        <taxon>Viruses</taxon>
    </lineage>
</organism>
<protein>
    <submittedName>
        <fullName evidence="2">Uncharacterized protein</fullName>
    </submittedName>
</protein>
<keyword evidence="1" id="KW-1133">Transmembrane helix</keyword>
<keyword evidence="1" id="KW-0472">Membrane</keyword>
<dbReference type="EMBL" id="MW030603">
    <property type="protein sequence ID" value="QPI16780.1"/>
    <property type="molecule type" value="Genomic_DNA"/>
</dbReference>